<protein>
    <submittedName>
        <fullName evidence="2">Uncharacterized protein</fullName>
    </submittedName>
</protein>
<dbReference type="InParanoid" id="B9RUF1"/>
<dbReference type="Proteomes" id="UP000008311">
    <property type="component" value="Unassembled WGS sequence"/>
</dbReference>
<sequence length="63" mass="6389">MVLEKTLVAIIIGMIILGVAVEAGVGTPGPAPAPNATSPNSFPSMIMGLLGFALSFFVLKFVA</sequence>
<keyword evidence="1" id="KW-0472">Membrane</keyword>
<name>B9RUF1_RICCO</name>
<feature type="transmembrane region" description="Helical" evidence="1">
    <location>
        <begin position="7"/>
        <end position="25"/>
    </location>
</feature>
<feature type="transmembrane region" description="Helical" evidence="1">
    <location>
        <begin position="45"/>
        <end position="62"/>
    </location>
</feature>
<keyword evidence="1" id="KW-1133">Transmembrane helix</keyword>
<evidence type="ECO:0000313" key="2">
    <source>
        <dbReference type="EMBL" id="EEF44938.1"/>
    </source>
</evidence>
<evidence type="ECO:0000313" key="3">
    <source>
        <dbReference type="Proteomes" id="UP000008311"/>
    </source>
</evidence>
<keyword evidence="1" id="KW-0812">Transmembrane</keyword>
<reference evidence="3" key="1">
    <citation type="journal article" date="2010" name="Nat. Biotechnol.">
        <title>Draft genome sequence of the oilseed species Ricinus communis.</title>
        <authorList>
            <person name="Chan A.P."/>
            <person name="Crabtree J."/>
            <person name="Zhao Q."/>
            <person name="Lorenzi H."/>
            <person name="Orvis J."/>
            <person name="Puiu D."/>
            <person name="Melake-Berhan A."/>
            <person name="Jones K.M."/>
            <person name="Redman J."/>
            <person name="Chen G."/>
            <person name="Cahoon E.B."/>
            <person name="Gedil M."/>
            <person name="Stanke M."/>
            <person name="Haas B.J."/>
            <person name="Wortman J.R."/>
            <person name="Fraser-Liggett C.M."/>
            <person name="Ravel J."/>
            <person name="Rabinowicz P.D."/>
        </authorList>
    </citation>
    <scope>NUCLEOTIDE SEQUENCE [LARGE SCALE GENOMIC DNA]</scope>
    <source>
        <strain evidence="3">cv. Hale</strain>
    </source>
</reference>
<gene>
    <name evidence="2" type="ORF">RCOM_0852440</name>
</gene>
<dbReference type="EMBL" id="EQ973817">
    <property type="protein sequence ID" value="EEF44938.1"/>
    <property type="molecule type" value="Genomic_DNA"/>
</dbReference>
<dbReference type="AlphaFoldDB" id="B9RUF1"/>
<organism evidence="2 3">
    <name type="scientific">Ricinus communis</name>
    <name type="common">Castor bean</name>
    <dbReference type="NCBI Taxonomy" id="3988"/>
    <lineage>
        <taxon>Eukaryota</taxon>
        <taxon>Viridiplantae</taxon>
        <taxon>Streptophyta</taxon>
        <taxon>Embryophyta</taxon>
        <taxon>Tracheophyta</taxon>
        <taxon>Spermatophyta</taxon>
        <taxon>Magnoliopsida</taxon>
        <taxon>eudicotyledons</taxon>
        <taxon>Gunneridae</taxon>
        <taxon>Pentapetalae</taxon>
        <taxon>rosids</taxon>
        <taxon>fabids</taxon>
        <taxon>Malpighiales</taxon>
        <taxon>Euphorbiaceae</taxon>
        <taxon>Acalyphoideae</taxon>
        <taxon>Acalypheae</taxon>
        <taxon>Ricinus</taxon>
    </lineage>
</organism>
<accession>B9RUF1</accession>
<evidence type="ECO:0000256" key="1">
    <source>
        <dbReference type="SAM" id="Phobius"/>
    </source>
</evidence>
<proteinExistence type="predicted"/>
<keyword evidence="3" id="KW-1185">Reference proteome</keyword>